<comment type="caution">
    <text evidence="10">The sequence shown here is derived from an EMBL/GenBank/DDBJ whole genome shotgun (WGS) entry which is preliminary data.</text>
</comment>
<dbReference type="PATRIC" id="fig|1333857.3.peg.1210"/>
<dbReference type="EMBL" id="ATAO01000135">
    <property type="protein sequence ID" value="EQM80712.1"/>
    <property type="molecule type" value="Genomic_DNA"/>
</dbReference>
<dbReference type="PIRSF" id="PIRSF006336">
    <property type="entry name" value="B-gal"/>
    <property type="match status" value="1"/>
</dbReference>
<evidence type="ECO:0000256" key="2">
    <source>
        <dbReference type="ARBA" id="ARBA00022801"/>
    </source>
</evidence>
<sequence length="621" mass="66445">MPDLLASALDDSSVAVDAPAAASPIGAPTLTWRDGEILRDGVAHRILAGSIHYFRVHPDQWEDRLRRLAAMGANTVDTYVAWNFHERVEGDAHFDGWRDIERFIRLAGDVGLDVFLRPSPYICAEWSNGGIPFWLSGRVTALRTSDADFLAAVDAWYDALIPRLAPLQAAHGGPIVAIQIENEYGSFGSDSAYLAHLRDGLRRRGMVEMLTTADGITGDMIEHGSVPGAMATFTFGTGVARAVELRREGDALMCSELWGGWFDHWGERHHVRSAASTGGTIAELLAAGGSVSLYMAHGGTNFGLWNGANHDQVLQPTVTSYDSDAPIGEDGTLNEKFHALRSMFAPFHAGELPPIPADPQRQSAATAPLEPRASLGELIATLPVTGDVSPRPRTFEELGAEDGLVAYQADVSFPAEAVLTIDGLHDRAVVSLDGLRLGVLERDGDTSLSLPVGGGAGRLTIVVESLGRINYGPYTGEGKGIMRGVMIGRRLVNGWTHRLIPQDAPAVTAHSATTHLATPRSAASGLPANASDGLAVASFDVAEPLDAWLAFPAGSKGMVWLNGFLLGRYWKVGPQETLYAPAPLWKVGRNEIVVLDTDGLGAKVEIREEPSFGETEEFIGS</sequence>
<evidence type="ECO:0000256" key="1">
    <source>
        <dbReference type="ARBA" id="ARBA00009809"/>
    </source>
</evidence>
<keyword evidence="2 5" id="KW-0378">Hydrolase</keyword>
<organism evidence="10 11">
    <name type="scientific">Microbacterium maritypicum MF109</name>
    <dbReference type="NCBI Taxonomy" id="1333857"/>
    <lineage>
        <taxon>Bacteria</taxon>
        <taxon>Bacillati</taxon>
        <taxon>Actinomycetota</taxon>
        <taxon>Actinomycetes</taxon>
        <taxon>Micrococcales</taxon>
        <taxon>Microbacteriaceae</taxon>
        <taxon>Microbacterium</taxon>
    </lineage>
</organism>
<dbReference type="InterPro" id="IPR001944">
    <property type="entry name" value="Glycoside_Hdrlase_35"/>
</dbReference>
<name>T5KND6_MICMQ</name>
<feature type="domain" description="Glycoside hydrolase 35 catalytic" evidence="7">
    <location>
        <begin position="37"/>
        <end position="344"/>
    </location>
</feature>
<evidence type="ECO:0000256" key="4">
    <source>
        <dbReference type="PIRSR" id="PIRSR006336-1"/>
    </source>
</evidence>
<feature type="domain" description="Beta-galactosidase 1-like first all-beta" evidence="8">
    <location>
        <begin position="392"/>
        <end position="497"/>
    </location>
</feature>
<dbReference type="PANTHER" id="PTHR23421">
    <property type="entry name" value="BETA-GALACTOSIDASE RELATED"/>
    <property type="match status" value="1"/>
</dbReference>
<evidence type="ECO:0000259" key="9">
    <source>
        <dbReference type="Pfam" id="PF21467"/>
    </source>
</evidence>
<dbReference type="InterPro" id="IPR048912">
    <property type="entry name" value="BetaGal1-like_ABD1"/>
</dbReference>
<dbReference type="InterPro" id="IPR048913">
    <property type="entry name" value="BetaGal_gal-bd"/>
</dbReference>
<gene>
    <name evidence="10" type="ORF">L687_14530</name>
</gene>
<comment type="catalytic activity">
    <reaction evidence="5">
        <text>Hydrolysis of terminal non-reducing beta-D-galactose residues in beta-D-galactosides.</text>
        <dbReference type="EC" id="3.2.1.23"/>
    </reaction>
</comment>
<dbReference type="Pfam" id="PF21467">
    <property type="entry name" value="BetaGal_gal-bd"/>
    <property type="match status" value="1"/>
</dbReference>
<evidence type="ECO:0000313" key="11">
    <source>
        <dbReference type="Proteomes" id="UP000016033"/>
    </source>
</evidence>
<dbReference type="InterPro" id="IPR008979">
    <property type="entry name" value="Galactose-bd-like_sf"/>
</dbReference>
<dbReference type="PRINTS" id="PR00742">
    <property type="entry name" value="GLHYDRLASE35"/>
</dbReference>
<evidence type="ECO:0000259" key="8">
    <source>
        <dbReference type="Pfam" id="PF21317"/>
    </source>
</evidence>
<dbReference type="RefSeq" id="WP_021199180.1">
    <property type="nucleotide sequence ID" value="NZ_ATAO01000135.1"/>
</dbReference>
<dbReference type="AlphaFoldDB" id="T5KND6"/>
<dbReference type="PROSITE" id="PS01182">
    <property type="entry name" value="GLYCOSYL_HYDROL_F35"/>
    <property type="match status" value="1"/>
</dbReference>
<keyword evidence="3 5" id="KW-0326">Glycosidase</keyword>
<dbReference type="InterPro" id="IPR019801">
    <property type="entry name" value="Glyco_hydro_35_CS"/>
</dbReference>
<dbReference type="Pfam" id="PF21317">
    <property type="entry name" value="BetaGal_ABD_1"/>
    <property type="match status" value="1"/>
</dbReference>
<proteinExistence type="inferred from homology"/>
<reference evidence="10 11" key="1">
    <citation type="journal article" date="2013" name="Genome Announc.">
        <title>Whole-genome sequences of five oyster-associated bacteria show potential for crude oil hydrocarbon degradation.</title>
        <authorList>
            <person name="Chauhan A."/>
            <person name="Green S."/>
            <person name="Pathak A."/>
            <person name="Thomas J."/>
            <person name="Venkatramanan R."/>
        </authorList>
    </citation>
    <scope>NUCLEOTIDE SEQUENCE [LARGE SCALE GENOMIC DNA]</scope>
    <source>
        <strain evidence="10 11">MF109</strain>
    </source>
</reference>
<evidence type="ECO:0000313" key="10">
    <source>
        <dbReference type="EMBL" id="EQM80712.1"/>
    </source>
</evidence>
<dbReference type="InterPro" id="IPR017853">
    <property type="entry name" value="GH"/>
</dbReference>
<evidence type="ECO:0000256" key="6">
    <source>
        <dbReference type="RuleBase" id="RU003679"/>
    </source>
</evidence>
<dbReference type="InterPro" id="IPR031330">
    <property type="entry name" value="Gly_Hdrlase_35_cat"/>
</dbReference>
<evidence type="ECO:0000256" key="3">
    <source>
        <dbReference type="ARBA" id="ARBA00023295"/>
    </source>
</evidence>
<dbReference type="Pfam" id="PF01301">
    <property type="entry name" value="Glyco_hydro_35"/>
    <property type="match status" value="1"/>
</dbReference>
<protein>
    <recommendedName>
        <fullName evidence="5">Beta-galactosidase</fullName>
        <ecNumber evidence="5">3.2.1.23</ecNumber>
    </recommendedName>
</protein>
<dbReference type="Gene3D" id="3.20.20.80">
    <property type="entry name" value="Glycosidases"/>
    <property type="match status" value="1"/>
</dbReference>
<dbReference type="EC" id="3.2.1.23" evidence="5"/>
<dbReference type="InterPro" id="IPR026283">
    <property type="entry name" value="B-gal_1-like"/>
</dbReference>
<comment type="similarity">
    <text evidence="1 6">Belongs to the glycosyl hydrolase 35 family.</text>
</comment>
<feature type="active site" description="Nucleophile" evidence="4">
    <location>
        <position position="256"/>
    </location>
</feature>
<evidence type="ECO:0000259" key="7">
    <source>
        <dbReference type="Pfam" id="PF01301"/>
    </source>
</evidence>
<dbReference type="GO" id="GO:0005975">
    <property type="term" value="P:carbohydrate metabolic process"/>
    <property type="evidence" value="ECO:0007669"/>
    <property type="project" value="InterPro"/>
</dbReference>
<dbReference type="GO" id="GO:0004565">
    <property type="term" value="F:beta-galactosidase activity"/>
    <property type="evidence" value="ECO:0007669"/>
    <property type="project" value="UniProtKB-EC"/>
</dbReference>
<dbReference type="SUPFAM" id="SSF51445">
    <property type="entry name" value="(Trans)glycosidases"/>
    <property type="match status" value="1"/>
</dbReference>
<dbReference type="SUPFAM" id="SSF49785">
    <property type="entry name" value="Galactose-binding domain-like"/>
    <property type="match status" value="1"/>
</dbReference>
<dbReference type="Gene3D" id="2.60.120.260">
    <property type="entry name" value="Galactose-binding domain-like"/>
    <property type="match status" value="2"/>
</dbReference>
<feature type="active site" description="Proton donor" evidence="4">
    <location>
        <position position="183"/>
    </location>
</feature>
<accession>T5KND6</accession>
<feature type="domain" description="Beta-galactosidase galactose-binding" evidence="9">
    <location>
        <begin position="537"/>
        <end position="590"/>
    </location>
</feature>
<evidence type="ECO:0000256" key="5">
    <source>
        <dbReference type="RuleBase" id="RU000675"/>
    </source>
</evidence>
<dbReference type="Proteomes" id="UP000016033">
    <property type="component" value="Unassembled WGS sequence"/>
</dbReference>